<dbReference type="Proteomes" id="UP000239757">
    <property type="component" value="Unassembled WGS sequence"/>
</dbReference>
<keyword evidence="1" id="KW-0175">Coiled coil</keyword>
<dbReference type="AlphaFoldDB" id="A0A2P5YD67"/>
<evidence type="ECO:0000256" key="2">
    <source>
        <dbReference type="SAM" id="MobiDB-lite"/>
    </source>
</evidence>
<feature type="coiled-coil region" evidence="1">
    <location>
        <begin position="13"/>
        <end position="40"/>
    </location>
</feature>
<feature type="compositionally biased region" description="Pro residues" evidence="2">
    <location>
        <begin position="473"/>
        <end position="486"/>
    </location>
</feature>
<proteinExistence type="predicted"/>
<name>A0A2P5YD67_GOSBA</name>
<protein>
    <submittedName>
        <fullName evidence="3">Uncharacterized protein</fullName>
    </submittedName>
</protein>
<evidence type="ECO:0000256" key="1">
    <source>
        <dbReference type="SAM" id="Coils"/>
    </source>
</evidence>
<gene>
    <name evidence="3" type="ORF">GOBAR_AA07042</name>
</gene>
<reference evidence="3 4" key="1">
    <citation type="submission" date="2015-01" db="EMBL/GenBank/DDBJ databases">
        <title>Genome of allotetraploid Gossypium barbadense reveals genomic plasticity and fiber elongation in cotton evolution.</title>
        <authorList>
            <person name="Chen X."/>
            <person name="Liu X."/>
            <person name="Zhao B."/>
            <person name="Zheng H."/>
            <person name="Hu Y."/>
            <person name="Lu G."/>
            <person name="Yang C."/>
            <person name="Chen J."/>
            <person name="Shan C."/>
            <person name="Zhang L."/>
            <person name="Zhou Y."/>
            <person name="Wang L."/>
            <person name="Guo W."/>
            <person name="Bai Y."/>
            <person name="Ruan J."/>
            <person name="Shangguan X."/>
            <person name="Mao Y."/>
            <person name="Jiang J."/>
            <person name="Zhu Y."/>
            <person name="Lei J."/>
            <person name="Kang H."/>
            <person name="Chen S."/>
            <person name="He X."/>
            <person name="Wang R."/>
            <person name="Wang Y."/>
            <person name="Chen J."/>
            <person name="Wang L."/>
            <person name="Yu S."/>
            <person name="Wang B."/>
            <person name="Wei J."/>
            <person name="Song S."/>
            <person name="Lu X."/>
            <person name="Gao Z."/>
            <person name="Gu W."/>
            <person name="Deng X."/>
            <person name="Ma D."/>
            <person name="Wang S."/>
            <person name="Liang W."/>
            <person name="Fang L."/>
            <person name="Cai C."/>
            <person name="Zhu X."/>
            <person name="Zhou B."/>
            <person name="Zhang Y."/>
            <person name="Chen Z."/>
            <person name="Xu S."/>
            <person name="Zhu R."/>
            <person name="Wang S."/>
            <person name="Zhang T."/>
            <person name="Zhao G."/>
        </authorList>
    </citation>
    <scope>NUCLEOTIDE SEQUENCE [LARGE SCALE GENOMIC DNA]</scope>
    <source>
        <strain evidence="4">cv. Xinhai21</strain>
        <tissue evidence="3">Leaf</tissue>
    </source>
</reference>
<evidence type="ECO:0000313" key="3">
    <source>
        <dbReference type="EMBL" id="PPS13537.1"/>
    </source>
</evidence>
<feature type="region of interest" description="Disordered" evidence="2">
    <location>
        <begin position="460"/>
        <end position="505"/>
    </location>
</feature>
<organism evidence="3 4">
    <name type="scientific">Gossypium barbadense</name>
    <name type="common">Sea Island cotton</name>
    <name type="synonym">Hibiscus barbadensis</name>
    <dbReference type="NCBI Taxonomy" id="3634"/>
    <lineage>
        <taxon>Eukaryota</taxon>
        <taxon>Viridiplantae</taxon>
        <taxon>Streptophyta</taxon>
        <taxon>Embryophyta</taxon>
        <taxon>Tracheophyta</taxon>
        <taxon>Spermatophyta</taxon>
        <taxon>Magnoliopsida</taxon>
        <taxon>eudicotyledons</taxon>
        <taxon>Gunneridae</taxon>
        <taxon>Pentapetalae</taxon>
        <taxon>rosids</taxon>
        <taxon>malvids</taxon>
        <taxon>Malvales</taxon>
        <taxon>Malvaceae</taxon>
        <taxon>Malvoideae</taxon>
        <taxon>Gossypium</taxon>
    </lineage>
</organism>
<sequence>MLSKFMLVSETRFQNIETTLKNQQALIQGLETQIGQLSKLISKQPQGSLPSNTEPNPREQLNAIYIQDDGGVVELEPELRQETVVSKGQGEEMSLKGVHEPFSNNSHGPIHEERRLKIEELDEWRTHKPRTHDFQINLRFSTETRVSIRACLGPCDNREKISVKTGYDKMPRPCSMAVVEPAKTTRALTRAWVYIHGHERSEQQQTRSCAPTPKEHKRVLNADAPKFEIRESYELKLGNTGVLPGRVSCHLYEEKKSPFPLPRNGRERNLPWVQPRKFIILSCSSLALLTIDPWELFFGIIEPPYLKLMMELCSTFHLQTVITNYNDPGTVQFCLGGLICQFSIPEFGRRESTGIINTHDTYFSWCMSHRHVIDLAYFITLAIQHQTERHRKGVISICPYVTRLARHFGLLDTVTQESSLTLIGQMSPQGISSMLSMTMIEKHQGTYPPQYHLAQSTEVEAYEDIPNDVPPQYEDPPTQPRPPSRPAPVTASYANISERLTRFKQ</sequence>
<evidence type="ECO:0000313" key="4">
    <source>
        <dbReference type="Proteomes" id="UP000239757"/>
    </source>
</evidence>
<dbReference type="EMBL" id="KZ663339">
    <property type="protein sequence ID" value="PPS13537.1"/>
    <property type="molecule type" value="Genomic_DNA"/>
</dbReference>
<accession>A0A2P5YD67</accession>